<dbReference type="GO" id="GO:0005886">
    <property type="term" value="C:plasma membrane"/>
    <property type="evidence" value="ECO:0007669"/>
    <property type="project" value="UniProtKB-SubCell"/>
</dbReference>
<proteinExistence type="inferred from homology"/>
<organism evidence="8 9">
    <name type="scientific">Acetivibrio clariflavus (strain DSM 19732 / NBRC 101661 / EBR45)</name>
    <name type="common">Clostridium clariflavum</name>
    <dbReference type="NCBI Taxonomy" id="720554"/>
    <lineage>
        <taxon>Bacteria</taxon>
        <taxon>Bacillati</taxon>
        <taxon>Bacillota</taxon>
        <taxon>Clostridia</taxon>
        <taxon>Eubacteriales</taxon>
        <taxon>Oscillospiraceae</taxon>
        <taxon>Acetivibrio</taxon>
    </lineage>
</organism>
<dbReference type="AlphaFoldDB" id="G8LTC9"/>
<gene>
    <name evidence="8" type="ordered locus">Clocl_1766</name>
</gene>
<protein>
    <submittedName>
        <fullName evidence="8">Chromate transport protein ChrA</fullName>
    </submittedName>
</protein>
<name>G8LTC9_ACECE</name>
<dbReference type="EMBL" id="CP003065">
    <property type="protein sequence ID" value="AEV68376.1"/>
    <property type="molecule type" value="Genomic_DNA"/>
</dbReference>
<dbReference type="Pfam" id="PF02417">
    <property type="entry name" value="Chromate_transp"/>
    <property type="match status" value="1"/>
</dbReference>
<evidence type="ECO:0000256" key="2">
    <source>
        <dbReference type="ARBA" id="ARBA00005262"/>
    </source>
</evidence>
<evidence type="ECO:0000256" key="7">
    <source>
        <dbReference type="SAM" id="Phobius"/>
    </source>
</evidence>
<keyword evidence="6 7" id="KW-0472">Membrane</keyword>
<evidence type="ECO:0000256" key="5">
    <source>
        <dbReference type="ARBA" id="ARBA00022989"/>
    </source>
</evidence>
<dbReference type="PANTHER" id="PTHR43663">
    <property type="entry name" value="CHROMATE TRANSPORT PROTEIN-RELATED"/>
    <property type="match status" value="1"/>
</dbReference>
<keyword evidence="5 7" id="KW-1133">Transmembrane helix</keyword>
<feature type="transmembrane region" description="Helical" evidence="7">
    <location>
        <begin position="142"/>
        <end position="160"/>
    </location>
</feature>
<evidence type="ECO:0000313" key="8">
    <source>
        <dbReference type="EMBL" id="AEV68376.1"/>
    </source>
</evidence>
<dbReference type="OrthoDB" id="9788907at2"/>
<keyword evidence="4 7" id="KW-0812">Transmembrane</keyword>
<sequence length="187" mass="19836" precursor="true">MIYLDLFLGFLKVGCLTFGGAYGAIPLIRDVVLSYGWLSDETLTYMIAISESTPGSIMVNLATYVGSSQAGFAGAVIATATVVLPSFIIFLLITALLKAALQNKYVQALLHGLKPCVIGIVLATGIYMLLRNCLSVKTSFSVDVRATIITVALFAVICSYKKIAKKSLSPVILIVISACLGTIVYGI</sequence>
<reference evidence="8 9" key="2">
    <citation type="journal article" date="2012" name="Stand. Genomic Sci.">
        <title>Complete Genome Sequence of Clostridium clariflavum DSM 19732.</title>
        <authorList>
            <person name="Izquierdo J.A."/>
            <person name="Goodwin L."/>
            <person name="Davenport K.W."/>
            <person name="Teshima H."/>
            <person name="Bruce D."/>
            <person name="Detter C."/>
            <person name="Tapia R."/>
            <person name="Han S."/>
            <person name="Land M."/>
            <person name="Hauser L."/>
            <person name="Jeffries C.D."/>
            <person name="Han J."/>
            <person name="Pitluck S."/>
            <person name="Nolan M."/>
            <person name="Chen A."/>
            <person name="Huntemann M."/>
            <person name="Mavromatis K."/>
            <person name="Mikhailova N."/>
            <person name="Liolios K."/>
            <person name="Woyke T."/>
            <person name="Lynd L.R."/>
        </authorList>
    </citation>
    <scope>NUCLEOTIDE SEQUENCE [LARGE SCALE GENOMIC DNA]</scope>
    <source>
        <strain evidence="9">DSM 19732 / NBRC 101661 / EBR45</strain>
    </source>
</reference>
<dbReference type="STRING" id="720554.Clocl_1766"/>
<evidence type="ECO:0000256" key="6">
    <source>
        <dbReference type="ARBA" id="ARBA00023136"/>
    </source>
</evidence>
<dbReference type="InterPro" id="IPR052518">
    <property type="entry name" value="CHR_Transporter"/>
</dbReference>
<dbReference type="InterPro" id="IPR003370">
    <property type="entry name" value="Chromate_transpt"/>
</dbReference>
<evidence type="ECO:0000256" key="3">
    <source>
        <dbReference type="ARBA" id="ARBA00022475"/>
    </source>
</evidence>
<accession>G8LTC9</accession>
<evidence type="ECO:0000313" key="9">
    <source>
        <dbReference type="Proteomes" id="UP000005435"/>
    </source>
</evidence>
<evidence type="ECO:0000256" key="4">
    <source>
        <dbReference type="ARBA" id="ARBA00022692"/>
    </source>
</evidence>
<reference evidence="9" key="1">
    <citation type="submission" date="2011-12" db="EMBL/GenBank/DDBJ databases">
        <title>Complete sequence of Clostridium clariflavum DSM 19732.</title>
        <authorList>
            <consortium name="US DOE Joint Genome Institute"/>
            <person name="Lucas S."/>
            <person name="Han J."/>
            <person name="Lapidus A."/>
            <person name="Cheng J.-F."/>
            <person name="Goodwin L."/>
            <person name="Pitluck S."/>
            <person name="Peters L."/>
            <person name="Teshima H."/>
            <person name="Detter J.C."/>
            <person name="Han C."/>
            <person name="Tapia R."/>
            <person name="Land M."/>
            <person name="Hauser L."/>
            <person name="Kyrpides N."/>
            <person name="Ivanova N."/>
            <person name="Pagani I."/>
            <person name="Kitzmiller T."/>
            <person name="Lynd L."/>
            <person name="Izquierdo J."/>
            <person name="Woyke T."/>
        </authorList>
    </citation>
    <scope>NUCLEOTIDE SEQUENCE [LARGE SCALE GENOMIC DNA]</scope>
    <source>
        <strain evidence="9">DSM 19732 / NBRC 101661 / EBR45</strain>
    </source>
</reference>
<dbReference type="Proteomes" id="UP000005435">
    <property type="component" value="Chromosome"/>
</dbReference>
<feature type="transmembrane region" description="Helical" evidence="7">
    <location>
        <begin position="72"/>
        <end position="97"/>
    </location>
</feature>
<dbReference type="eggNOG" id="COG2059">
    <property type="taxonomic scope" value="Bacteria"/>
</dbReference>
<dbReference type="PANTHER" id="PTHR43663:SF1">
    <property type="entry name" value="CHROMATE TRANSPORTER"/>
    <property type="match status" value="1"/>
</dbReference>
<feature type="transmembrane region" description="Helical" evidence="7">
    <location>
        <begin position="167"/>
        <end position="186"/>
    </location>
</feature>
<dbReference type="HOGENOM" id="CLU_018106_1_2_9"/>
<dbReference type="GO" id="GO:0015109">
    <property type="term" value="F:chromate transmembrane transporter activity"/>
    <property type="evidence" value="ECO:0007669"/>
    <property type="project" value="InterPro"/>
</dbReference>
<comment type="subcellular location">
    <subcellularLocation>
        <location evidence="1">Cell membrane</location>
        <topology evidence="1">Multi-pass membrane protein</topology>
    </subcellularLocation>
</comment>
<feature type="transmembrane region" description="Helical" evidence="7">
    <location>
        <begin position="109"/>
        <end position="130"/>
    </location>
</feature>
<dbReference type="RefSeq" id="WP_014254962.1">
    <property type="nucleotide sequence ID" value="NC_016627.1"/>
</dbReference>
<comment type="similarity">
    <text evidence="2">Belongs to the chromate ion transporter (CHR) (TC 2.A.51) family.</text>
</comment>
<keyword evidence="9" id="KW-1185">Reference proteome</keyword>
<dbReference type="KEGG" id="ccl:Clocl_1766"/>
<keyword evidence="3" id="KW-1003">Cell membrane</keyword>
<evidence type="ECO:0000256" key="1">
    <source>
        <dbReference type="ARBA" id="ARBA00004651"/>
    </source>
</evidence>